<name>A0A7Y4KX29_9ACTN</name>
<dbReference type="SMART" id="SM00560">
    <property type="entry name" value="LamGL"/>
    <property type="match status" value="6"/>
</dbReference>
<evidence type="ECO:0000256" key="3">
    <source>
        <dbReference type="SAM" id="MobiDB-lite"/>
    </source>
</evidence>
<dbReference type="RefSeq" id="WP_171671359.1">
    <property type="nucleotide sequence ID" value="NZ_BAAAGT010000003.1"/>
</dbReference>
<feature type="domain" description="LamG-like jellyroll fold" evidence="5">
    <location>
        <begin position="1357"/>
        <end position="1518"/>
    </location>
</feature>
<feature type="domain" description="LamG-like jellyroll fold" evidence="5">
    <location>
        <begin position="1802"/>
        <end position="1942"/>
    </location>
</feature>
<evidence type="ECO:0000313" key="9">
    <source>
        <dbReference type="Proteomes" id="UP000553957"/>
    </source>
</evidence>
<accession>A0A7Y4KX29</accession>
<evidence type="ECO:0000259" key="5">
    <source>
        <dbReference type="SMART" id="SM00560"/>
    </source>
</evidence>
<proteinExistence type="predicted"/>
<dbReference type="EMBL" id="JACHKF010000001">
    <property type="protein sequence ID" value="MBB6567808.1"/>
    <property type="molecule type" value="Genomic_DNA"/>
</dbReference>
<gene>
    <name evidence="6" type="ORF">HNR71_003445</name>
    <name evidence="7" type="ORF">HPO96_04995</name>
</gene>
<feature type="region of interest" description="Disordered" evidence="3">
    <location>
        <begin position="1094"/>
        <end position="1114"/>
    </location>
</feature>
<keyword evidence="8" id="KW-1185">Reference proteome</keyword>
<evidence type="ECO:0000256" key="1">
    <source>
        <dbReference type="ARBA" id="ARBA00022729"/>
    </source>
</evidence>
<dbReference type="InterPro" id="IPR042837">
    <property type="entry name" value="PTX3"/>
</dbReference>
<evidence type="ECO:0000313" key="7">
    <source>
        <dbReference type="EMBL" id="NOL39597.1"/>
    </source>
</evidence>
<feature type="chain" id="PRO_5038257869" evidence="4">
    <location>
        <begin position="32"/>
        <end position="2211"/>
    </location>
</feature>
<comment type="caution">
    <text evidence="7">The sequence shown here is derived from an EMBL/GenBank/DDBJ whole genome shotgun (WGS) entry which is preliminary data.</text>
</comment>
<dbReference type="InterPro" id="IPR006558">
    <property type="entry name" value="LamG-like"/>
</dbReference>
<organism evidence="7 8">
    <name type="scientific">Kribbella sandramycini</name>
    <dbReference type="NCBI Taxonomy" id="60450"/>
    <lineage>
        <taxon>Bacteria</taxon>
        <taxon>Bacillati</taxon>
        <taxon>Actinomycetota</taxon>
        <taxon>Actinomycetes</taxon>
        <taxon>Propionibacteriales</taxon>
        <taxon>Kribbellaceae</taxon>
        <taxon>Kribbella</taxon>
    </lineage>
</organism>
<dbReference type="EMBL" id="JABJRC010000001">
    <property type="protein sequence ID" value="NOL39597.1"/>
    <property type="molecule type" value="Genomic_DNA"/>
</dbReference>
<keyword evidence="2" id="KW-1015">Disulfide bond</keyword>
<dbReference type="Gene3D" id="2.60.120.200">
    <property type="match status" value="6"/>
</dbReference>
<feature type="domain" description="LamG-like jellyroll fold" evidence="5">
    <location>
        <begin position="732"/>
        <end position="861"/>
    </location>
</feature>
<dbReference type="PANTHER" id="PTHR46943">
    <property type="entry name" value="PENTRAXIN-RELATED PROTEIN PTX3"/>
    <property type="match status" value="1"/>
</dbReference>
<evidence type="ECO:0000313" key="6">
    <source>
        <dbReference type="EMBL" id="MBB6567808.1"/>
    </source>
</evidence>
<dbReference type="Pfam" id="PF13385">
    <property type="entry name" value="Laminin_G_3"/>
    <property type="match status" value="6"/>
</dbReference>
<feature type="domain" description="LamG-like jellyroll fold" evidence="5">
    <location>
        <begin position="936"/>
        <end position="1075"/>
    </location>
</feature>
<evidence type="ECO:0000256" key="4">
    <source>
        <dbReference type="SAM" id="SignalP"/>
    </source>
</evidence>
<reference evidence="7 8" key="1">
    <citation type="submission" date="2020-05" db="EMBL/GenBank/DDBJ databases">
        <title>Genome sequence of Kribbella sandramycini ATCC 39419.</title>
        <authorList>
            <person name="Maclea K.S."/>
            <person name="Fair J.L."/>
        </authorList>
    </citation>
    <scope>NUCLEOTIDE SEQUENCE [LARGE SCALE GENOMIC DNA]</scope>
    <source>
        <strain evidence="7 8">ATCC 39419</strain>
    </source>
</reference>
<evidence type="ECO:0000313" key="8">
    <source>
        <dbReference type="Proteomes" id="UP000534306"/>
    </source>
</evidence>
<protein>
    <submittedName>
        <fullName evidence="7">LamG domain-containing protein</fullName>
    </submittedName>
</protein>
<feature type="domain" description="LamG-like jellyroll fold" evidence="5">
    <location>
        <begin position="1596"/>
        <end position="1732"/>
    </location>
</feature>
<dbReference type="SUPFAM" id="SSF49899">
    <property type="entry name" value="Concanavalin A-like lectins/glucanases"/>
    <property type="match status" value="6"/>
</dbReference>
<evidence type="ECO:0000256" key="2">
    <source>
        <dbReference type="ARBA" id="ARBA00023157"/>
    </source>
</evidence>
<dbReference type="GO" id="GO:0006955">
    <property type="term" value="P:immune response"/>
    <property type="evidence" value="ECO:0007669"/>
    <property type="project" value="InterPro"/>
</dbReference>
<keyword evidence="1 4" id="KW-0732">Signal</keyword>
<dbReference type="InterPro" id="IPR013320">
    <property type="entry name" value="ConA-like_dom_sf"/>
</dbReference>
<feature type="signal peptide" evidence="4">
    <location>
        <begin position="1"/>
        <end position="31"/>
    </location>
</feature>
<dbReference type="Proteomes" id="UP000553957">
    <property type="component" value="Unassembled WGS sequence"/>
</dbReference>
<feature type="domain" description="LamG-like jellyroll fold" evidence="5">
    <location>
        <begin position="1146"/>
        <end position="1284"/>
    </location>
</feature>
<dbReference type="PANTHER" id="PTHR46943:SF1">
    <property type="entry name" value="PENTRAXIN-RELATED PROTEIN PTX3"/>
    <property type="match status" value="1"/>
</dbReference>
<sequence>MRVRRFMGALTTMAVAMAVVGQVAIVLPVAAQQPAATAPAGPTEVAELTTEDRIVHAQPDGSMVATLNVEPVRVKQAGRWNPVDTTLVRRPDGTFGPRAVPAELALSAGGTGPLVRLGSAAKSVELAWPGKLPAPTVRGDTATYSEVLPGVDLVMRAEARGYAQRLVVKNAQAAKNPALRRISFGLGTNGVSVKQAGSGALQAIDERGEPMFEAAPPSMWDAPEERPAETRKQAGVQVELAQRKLTLVPDAALLADPQAKFPLTIDPDWKTFSRAGWTKVFSGKPTTSYWNGGNDVDSWAKVGYCGFDFCNGIDTTRAYFQFDTSSLSGEILSAELRTKMVYSPSCSNGTQRHELWRAAKSINSGTTWNTRPDGQSLLDTRLAPFSYTGCGGYRPLGFDVGSSVNMAGLSTYMLKADHEDFEHRWDWRKYKASETKLTVKFNHPPRTPTNLHTDPPLPAPCKWCNNKRYIGAQSDIWLKATLSDPDGDQLKSIWTIEYGGGEIQTHGLNKSGLVRGHNLDLRDKNGKTITWKVHGVDTADRAGPSATAPAFAVDATRPAKPPTVSGLLYQEGDNLWHGGKGVPDTFTLGSNGVTDINHFEYRWTGETAFRKINADRLGGNAPLRTAPPKDGPMTLFVRSVDRAGNPSEERNYAVKVRPGNGALAHYAFEDETKNSAYLPDTLNDTTGVLSGTTSYPEGAVGLGLRLGADGKMTAWAKRDPVNPVKNLVRTDSSFTVSAWVKPADPAVAQTVLSQSGSATHGFRVGVENGRWVFAMPQSDSLTAAVDKLTGPVAAAGWTHVTARYTVNSKGDGGAMTLFVNGAESPAVTHNVRWHSAGEFAVGPFAGDVDEVKIWDRSLTTAEAQALLRQDNVQAAHWPFDETAGTTANNEVIGGDDAVLNLGASFGDEQPVDRGYLRLDGVDDHATPNAPQLRTDQSFSVSAWLSTNKISTTQAALSQDGASESGFVVSHQDDGRYTFTMPRTDTTGPAKDTVSSAALPKTASEWRHLVAVYDAATGRMSLYVNGKATTVTRPAATWNATGAFQIGRMMAGGTYAAPWSGKLDDVRVYHRAISGAEVTGLLAVGKATVGHWKLDGNAEPGGTTKGISPPIWTAGQSDAPDASDLAVKLDGAQKQYLEAPTTLNAGDSFAVVAWAKLDKAGSAQVAVSQDGSTNSTFSLDATPDSKNITRWTITRYSTTGAISRAFGPAVQVGHWTHLAGVYSRDPGKVDLYVNGSLEGTIAVAAPSSSSGPLIIGARKYAGQRDQYFTGAIDDVEVYARELFSEEIATMAGRDLRLRHSWPLNESGGLTAADSTAGLGGTVRGGATFIPGKSGNAIKLDGVDDSAGTAALTGLRTDKSFTVSAWVYLDGYRDGSSTMTAVSVDGVNTSKFRLGHRTDENNGTVCIDDPFMPCGEWLFELPKADRDDVATAAALTVTAAEVNKWVHLVGVYDQPSNRIWLYVNGMRVAQADMNTPWTHPTTGGNGGVQIGRGKINGSPAEHFRGAVDDPRLYFGALNHSRVSGLHNSYLTGDTGPGLAETVAGHWKLDDNELDSSDKERALTLAGTPEWRPGRDGSALWLSGDDEASSSGPLLETAAAFSVSGWANLQDKTVNRTAASLQGDTGNAMKVFYDKAKDRWAASVDAGGAVTTVYSTVPVRTDEWTHLAASYNPATNQLWLYLNGTVSAAKLTADRAVVASGNLIVGRATVNGAPGEFFKGGLDDVRAYAKAITASEARTLHDAPPGSVRDSWRFNDGTARDYSRGGVDLTLTGATIEDGGVDGKALRLASAGAHASGAFGVSTRDSFTASAWVKLTNPGAKPATVVSQDGVRNHGFALQYRPAAKNWAFMAFDRDADNAEPLLVVSNQPAAVNEWVHLAGVYDHAAAQLRLYVNGVLQGHQDGVTLWDAMDKLSIGRGKVNGQPADYFTGLVDEVQVGQGVLSGAEIAANAAWAPAPAGQLGRYVNAAGTWQTASTDAPPAGYRFESSLGMPAPAGAPNTKMLYGCRVDITVVTTDDPTCANGQYPLVGEIGLVYISPPAGVSTVPINRCKKAGVHFDSRWDSCEGQEKELVLGYALGYAPMVRYLNPAGDHDNGVERDHWSTVDGTPPGYRVDELQGYLPLSAADGQADVLSCRTGIDQHLSLSCDGAVPLGGQGRLFTDNVPEDLVGRAVFRCSAGTEKFLSVDDACEGRQVTDQLGYLLAVPPGGVEPTEN</sequence>
<reference evidence="6 9" key="2">
    <citation type="submission" date="2020-08" db="EMBL/GenBank/DDBJ databases">
        <title>Sequencing the genomes of 1000 actinobacteria strains.</title>
        <authorList>
            <person name="Klenk H.-P."/>
        </authorList>
    </citation>
    <scope>NUCLEOTIDE SEQUENCE [LARGE SCALE GENOMIC DNA]</scope>
    <source>
        <strain evidence="6 9">DSM 15626</strain>
    </source>
</reference>
<dbReference type="Proteomes" id="UP000534306">
    <property type="component" value="Unassembled WGS sequence"/>
</dbReference>